<organism evidence="1 2">
    <name type="scientific">Ovis aries</name>
    <name type="common">Sheep</name>
    <dbReference type="NCBI Taxonomy" id="9940"/>
    <lineage>
        <taxon>Eukaryota</taxon>
        <taxon>Metazoa</taxon>
        <taxon>Chordata</taxon>
        <taxon>Craniata</taxon>
        <taxon>Vertebrata</taxon>
        <taxon>Euteleostomi</taxon>
        <taxon>Mammalia</taxon>
        <taxon>Eutheria</taxon>
        <taxon>Laurasiatheria</taxon>
        <taxon>Artiodactyla</taxon>
        <taxon>Ruminantia</taxon>
        <taxon>Pecora</taxon>
        <taxon>Bovidae</taxon>
        <taxon>Caprinae</taxon>
        <taxon>Ovis</taxon>
    </lineage>
</organism>
<name>A0A836A485_SHEEP</name>
<proteinExistence type="predicted"/>
<dbReference type="EMBL" id="JAEMGP010000011">
    <property type="protein sequence ID" value="KAG5202805.1"/>
    <property type="molecule type" value="Genomic_DNA"/>
</dbReference>
<dbReference type="AlphaFoldDB" id="A0A836A485"/>
<dbReference type="Proteomes" id="UP000664991">
    <property type="component" value="Unassembled WGS sequence"/>
</dbReference>
<protein>
    <submittedName>
        <fullName evidence="1">Uncharacterized protein</fullName>
    </submittedName>
</protein>
<evidence type="ECO:0000313" key="2">
    <source>
        <dbReference type="Proteomes" id="UP000664991"/>
    </source>
</evidence>
<reference evidence="1 2" key="1">
    <citation type="submission" date="2020-12" db="EMBL/GenBank/DDBJ databases">
        <title>De novo assembly of Tibetan sheep genome.</title>
        <authorList>
            <person name="Li X."/>
        </authorList>
    </citation>
    <scope>NUCLEOTIDE SEQUENCE [LARGE SCALE GENOMIC DNA]</scope>
    <source>
        <tissue evidence="1">Heart</tissue>
    </source>
</reference>
<comment type="caution">
    <text evidence="1">The sequence shown here is derived from an EMBL/GenBank/DDBJ whole genome shotgun (WGS) entry which is preliminary data.</text>
</comment>
<evidence type="ECO:0000313" key="1">
    <source>
        <dbReference type="EMBL" id="KAG5202805.1"/>
    </source>
</evidence>
<sequence>MYKQHQSKEGQRGMVKGRRVGVGNANVEQGVISKPVITRYRGSNLHINKADSEEENCRTQREHEKFQSTANIHLRCAWHLDMELQLSDKTGDVQDGVAVDELPLSERIKLLHFLHHIFLKCSTAYGEGWAECRKPGFLHNLSLEKCERQPGKTPLFCMLEAAYTGCQQKAIFYHHYTIQRPFICGLGEQEESALWQIFLVLKGNLWSKVSSRAAESFDSQ</sequence>
<gene>
    <name evidence="1" type="ORF">JEQ12_002388</name>
</gene>
<accession>A0A836A485</accession>